<name>A0A4Y9Y8P7_9AGAM</name>
<evidence type="ECO:0000313" key="2">
    <source>
        <dbReference type="Proteomes" id="UP000298327"/>
    </source>
</evidence>
<gene>
    <name evidence="1" type="ORF">EVG20_g8157</name>
</gene>
<dbReference type="Proteomes" id="UP000298327">
    <property type="component" value="Unassembled WGS sequence"/>
</dbReference>
<sequence length="173" mass="19076">MKYISTLLTASTHPCLYLDEIQSRLHDVHGVNISIACVSRAVCRLVLTHKQVSKLALELNKLLRSYGMQNMVVSQRSRLSGSTSRVLAVDDITNPHQDGWAAVGRACIRWTSRPYTAASTTCILKSRTQAYALRERSGRLRRRARRADVGGSGVLNCHALVTTNKDLSAPTAD</sequence>
<proteinExistence type="predicted"/>
<dbReference type="STRING" id="205917.A0A4Y9Y8P7"/>
<accession>A0A4Y9Y8P7</accession>
<organism evidence="1 2">
    <name type="scientific">Dentipellis fragilis</name>
    <dbReference type="NCBI Taxonomy" id="205917"/>
    <lineage>
        <taxon>Eukaryota</taxon>
        <taxon>Fungi</taxon>
        <taxon>Dikarya</taxon>
        <taxon>Basidiomycota</taxon>
        <taxon>Agaricomycotina</taxon>
        <taxon>Agaricomycetes</taxon>
        <taxon>Russulales</taxon>
        <taxon>Hericiaceae</taxon>
        <taxon>Dentipellis</taxon>
    </lineage>
</organism>
<comment type="caution">
    <text evidence="1">The sequence shown here is derived from an EMBL/GenBank/DDBJ whole genome shotgun (WGS) entry which is preliminary data.</text>
</comment>
<evidence type="ECO:0000313" key="1">
    <source>
        <dbReference type="EMBL" id="TFY58420.1"/>
    </source>
</evidence>
<dbReference type="EMBL" id="SEOQ01000683">
    <property type="protein sequence ID" value="TFY58420.1"/>
    <property type="molecule type" value="Genomic_DNA"/>
</dbReference>
<dbReference type="OrthoDB" id="3264182at2759"/>
<keyword evidence="2" id="KW-1185">Reference proteome</keyword>
<protein>
    <submittedName>
        <fullName evidence="1">Uncharacterized protein</fullName>
    </submittedName>
</protein>
<reference evidence="1 2" key="1">
    <citation type="submission" date="2019-02" db="EMBL/GenBank/DDBJ databases">
        <title>Genome sequencing of the rare red list fungi Dentipellis fragilis.</title>
        <authorList>
            <person name="Buettner E."/>
            <person name="Kellner H."/>
        </authorList>
    </citation>
    <scope>NUCLEOTIDE SEQUENCE [LARGE SCALE GENOMIC DNA]</scope>
    <source>
        <strain evidence="1 2">DSM 105465</strain>
    </source>
</reference>
<dbReference type="AlphaFoldDB" id="A0A4Y9Y8P7"/>